<reference evidence="1" key="1">
    <citation type="submission" date="2024-03" db="EMBL/GenBank/DDBJ databases">
        <title>Whole genome sequecning of epiphytes from Marcgravia umbellata leaves.</title>
        <authorList>
            <person name="Kumar G."/>
            <person name="Savka M.A."/>
        </authorList>
    </citation>
    <scope>NUCLEOTIDE SEQUENCE</scope>
    <source>
        <strain evidence="1">RIT_BL5</strain>
    </source>
</reference>
<dbReference type="EMBL" id="JBBKAR010000034">
    <property type="protein sequence ID" value="MEJ8304836.1"/>
    <property type="molecule type" value="Genomic_DNA"/>
</dbReference>
<keyword evidence="2" id="KW-1185">Reference proteome</keyword>
<comment type="caution">
    <text evidence="1">The sequence shown here is derived from an EMBL/GenBank/DDBJ whole genome shotgun (WGS) entry which is preliminary data.</text>
</comment>
<name>A0ACC6PD50_9BACL</name>
<sequence>MELRMIKTFQTVVRLGSFQQAAEVLRYSQPTITMHIQKLESDLGTKLLFRGKTIQLTEAGRVFHERADQLLKDYDSLSSTLNDLVQGEAGQVRFGISEPTASSRMPGILSDFLSRHPKIQPSLKIGDSKMLNRLVIDEELDFAVCPSPELHVDTEFEPLLYEPMGLLVYDSHPLASRKDIMLHELKNEKFLLTPPNCPFRIRIEKQLYESLNEAFHGIEVSSILAHKHYVQAGLGISIAPILTVTPLVPGTRLIRIADLDFGPVAGILRKRSVKLGSAAEKLLGEIRDALRSENADRQLDDGLAIRLA</sequence>
<organism evidence="1 2">
    <name type="scientific">Saccharibacillus sacchari</name>
    <dbReference type="NCBI Taxonomy" id="456493"/>
    <lineage>
        <taxon>Bacteria</taxon>
        <taxon>Bacillati</taxon>
        <taxon>Bacillota</taxon>
        <taxon>Bacilli</taxon>
        <taxon>Bacillales</taxon>
        <taxon>Paenibacillaceae</taxon>
        <taxon>Saccharibacillus</taxon>
    </lineage>
</organism>
<protein>
    <submittedName>
        <fullName evidence="1">LysR family transcriptional regulator</fullName>
    </submittedName>
</protein>
<accession>A0ACC6PD50</accession>
<gene>
    <name evidence="1" type="ORF">WKI47_13095</name>
</gene>
<evidence type="ECO:0000313" key="1">
    <source>
        <dbReference type="EMBL" id="MEJ8304836.1"/>
    </source>
</evidence>
<dbReference type="Proteomes" id="UP001380953">
    <property type="component" value="Unassembled WGS sequence"/>
</dbReference>
<proteinExistence type="predicted"/>
<evidence type="ECO:0000313" key="2">
    <source>
        <dbReference type="Proteomes" id="UP001380953"/>
    </source>
</evidence>